<sequence length="225" mass="26570">MGYDRRERDREREREREMKTSKSNPSMEKRVNKILRHVQKLQEEKAADQKLRIKKIVRQMNRLQEETEEMEEMESIKKSEEEKNAKFMKEALEELELEKKKIQKAKEKYALARKLRPDLYRLCGTLNVMYRRDSHDSYSPEHVQKAKDYAQAAIDVFNQRQGVEYSVVEVIEALSVAVNGFIVSLTFTAKPNDADYDYEEDAESFSASLHYSYKGLDVTHVDFTI</sequence>
<name>A0A022QF55_ERYGU</name>
<accession>A0A022QF55</accession>
<feature type="region of interest" description="Disordered" evidence="1">
    <location>
        <begin position="1"/>
        <end position="27"/>
    </location>
</feature>
<dbReference type="STRING" id="4155.A0A022QF55"/>
<dbReference type="Gene3D" id="3.10.450.10">
    <property type="match status" value="1"/>
</dbReference>
<gene>
    <name evidence="2" type="ORF">MIMGU_mgv1a013280mg</name>
</gene>
<dbReference type="AlphaFoldDB" id="A0A022QF55"/>
<evidence type="ECO:0000313" key="3">
    <source>
        <dbReference type="Proteomes" id="UP000030748"/>
    </source>
</evidence>
<organism evidence="2 3">
    <name type="scientific">Erythranthe guttata</name>
    <name type="common">Yellow monkey flower</name>
    <name type="synonym">Mimulus guttatus</name>
    <dbReference type="NCBI Taxonomy" id="4155"/>
    <lineage>
        <taxon>Eukaryota</taxon>
        <taxon>Viridiplantae</taxon>
        <taxon>Streptophyta</taxon>
        <taxon>Embryophyta</taxon>
        <taxon>Tracheophyta</taxon>
        <taxon>Spermatophyta</taxon>
        <taxon>Magnoliopsida</taxon>
        <taxon>eudicotyledons</taxon>
        <taxon>Gunneridae</taxon>
        <taxon>Pentapetalae</taxon>
        <taxon>asterids</taxon>
        <taxon>lamiids</taxon>
        <taxon>Lamiales</taxon>
        <taxon>Phrymaceae</taxon>
        <taxon>Erythranthe</taxon>
    </lineage>
</organism>
<feature type="compositionally biased region" description="Basic and acidic residues" evidence="1">
    <location>
        <begin position="1"/>
        <end position="20"/>
    </location>
</feature>
<evidence type="ECO:0000256" key="1">
    <source>
        <dbReference type="SAM" id="MobiDB-lite"/>
    </source>
</evidence>
<reference evidence="2 3" key="1">
    <citation type="journal article" date="2013" name="Proc. Natl. Acad. Sci. U.S.A.">
        <title>Fine-scale variation in meiotic recombination in Mimulus inferred from population shotgun sequencing.</title>
        <authorList>
            <person name="Hellsten U."/>
            <person name="Wright K.M."/>
            <person name="Jenkins J."/>
            <person name="Shu S."/>
            <person name="Yuan Y."/>
            <person name="Wessler S.R."/>
            <person name="Schmutz J."/>
            <person name="Willis J.H."/>
            <person name="Rokhsar D.S."/>
        </authorList>
    </citation>
    <scope>NUCLEOTIDE SEQUENCE [LARGE SCALE GENOMIC DNA]</scope>
    <source>
        <strain evidence="3">cv. DUN x IM62</strain>
    </source>
</reference>
<evidence type="ECO:0000313" key="2">
    <source>
        <dbReference type="EMBL" id="EYU25135.1"/>
    </source>
</evidence>
<keyword evidence="3" id="KW-1185">Reference proteome</keyword>
<protein>
    <submittedName>
        <fullName evidence="2">Uncharacterized protein</fullName>
    </submittedName>
</protein>
<dbReference type="Proteomes" id="UP000030748">
    <property type="component" value="Unassembled WGS sequence"/>
</dbReference>
<proteinExistence type="predicted"/>
<dbReference type="EMBL" id="KI632098">
    <property type="protein sequence ID" value="EYU25135.1"/>
    <property type="molecule type" value="Genomic_DNA"/>
</dbReference>